<sequence>MADSRWRWVLWTVFVVVGLGRGCDSCGVDFGDRGDDWVGRDLGQDDGSEWLQVWPELFSGDGAAVVFYGRKGAVSELMSEMGVLLCSDHRGRWW</sequence>
<evidence type="ECO:0000313" key="2">
    <source>
        <dbReference type="EMBL" id="KAJ6806618.1"/>
    </source>
</evidence>
<gene>
    <name evidence="2" type="ORF">M6B38_173935</name>
    <name evidence="3" type="ORF">M6B38_253475</name>
</gene>
<dbReference type="AlphaFoldDB" id="A0AAX6IIR3"/>
<feature type="chain" id="PRO_5044718917" evidence="1">
    <location>
        <begin position="23"/>
        <end position="94"/>
    </location>
</feature>
<organism evidence="3 4">
    <name type="scientific">Iris pallida</name>
    <name type="common">Sweet iris</name>
    <dbReference type="NCBI Taxonomy" id="29817"/>
    <lineage>
        <taxon>Eukaryota</taxon>
        <taxon>Viridiplantae</taxon>
        <taxon>Streptophyta</taxon>
        <taxon>Embryophyta</taxon>
        <taxon>Tracheophyta</taxon>
        <taxon>Spermatophyta</taxon>
        <taxon>Magnoliopsida</taxon>
        <taxon>Liliopsida</taxon>
        <taxon>Asparagales</taxon>
        <taxon>Iridaceae</taxon>
        <taxon>Iridoideae</taxon>
        <taxon>Irideae</taxon>
        <taxon>Iris</taxon>
    </lineage>
</organism>
<evidence type="ECO:0000313" key="3">
    <source>
        <dbReference type="EMBL" id="KAJ6852813.1"/>
    </source>
</evidence>
<dbReference type="Proteomes" id="UP001140949">
    <property type="component" value="Unassembled WGS sequence"/>
</dbReference>
<comment type="caution">
    <text evidence="3">The sequence shown here is derived from an EMBL/GenBank/DDBJ whole genome shotgun (WGS) entry which is preliminary data.</text>
</comment>
<feature type="signal peptide" evidence="1">
    <location>
        <begin position="1"/>
        <end position="22"/>
    </location>
</feature>
<name>A0AAX6IIR3_IRIPA</name>
<reference evidence="3" key="1">
    <citation type="journal article" date="2023" name="GigaByte">
        <title>Genome assembly of the bearded iris, Iris pallida Lam.</title>
        <authorList>
            <person name="Bruccoleri R.E."/>
            <person name="Oakeley E.J."/>
            <person name="Faust A.M.E."/>
            <person name="Altorfer M."/>
            <person name="Dessus-Babus S."/>
            <person name="Burckhardt D."/>
            <person name="Oertli M."/>
            <person name="Naumann U."/>
            <person name="Petersen F."/>
            <person name="Wong J."/>
        </authorList>
    </citation>
    <scope>NUCLEOTIDE SEQUENCE</scope>
    <source>
        <strain evidence="3">GSM-AAB239-AS_SAM_17_03QT</strain>
    </source>
</reference>
<dbReference type="EMBL" id="JANAVB010001506">
    <property type="protein sequence ID" value="KAJ6852813.1"/>
    <property type="molecule type" value="Genomic_DNA"/>
</dbReference>
<dbReference type="EMBL" id="JANAVB010034615">
    <property type="protein sequence ID" value="KAJ6806618.1"/>
    <property type="molecule type" value="Genomic_DNA"/>
</dbReference>
<evidence type="ECO:0000313" key="4">
    <source>
        <dbReference type="Proteomes" id="UP001140949"/>
    </source>
</evidence>
<keyword evidence="4" id="KW-1185">Reference proteome</keyword>
<proteinExistence type="predicted"/>
<evidence type="ECO:0000256" key="1">
    <source>
        <dbReference type="SAM" id="SignalP"/>
    </source>
</evidence>
<reference evidence="3" key="2">
    <citation type="submission" date="2023-04" db="EMBL/GenBank/DDBJ databases">
        <authorList>
            <person name="Bruccoleri R.E."/>
            <person name="Oakeley E.J."/>
            <person name="Faust A.-M."/>
            <person name="Dessus-Babus S."/>
            <person name="Altorfer M."/>
            <person name="Burckhardt D."/>
            <person name="Oertli M."/>
            <person name="Naumann U."/>
            <person name="Petersen F."/>
            <person name="Wong J."/>
        </authorList>
    </citation>
    <scope>NUCLEOTIDE SEQUENCE</scope>
    <source>
        <strain evidence="3">GSM-AAB239-AS_SAM_17_03QT</strain>
        <tissue evidence="3">Leaf</tissue>
    </source>
</reference>
<protein>
    <submittedName>
        <fullName evidence="3">Extensin</fullName>
    </submittedName>
</protein>
<keyword evidence="1" id="KW-0732">Signal</keyword>
<accession>A0AAX6IIR3</accession>